<keyword evidence="5" id="KW-0175">Coiled coil</keyword>
<dbReference type="GO" id="GO:0006999">
    <property type="term" value="P:nuclear pore organization"/>
    <property type="evidence" value="ECO:0000318"/>
    <property type="project" value="GO_Central"/>
</dbReference>
<dbReference type="Proteomes" id="UP000000305">
    <property type="component" value="Unassembled WGS sequence"/>
</dbReference>
<evidence type="ECO:0000256" key="5">
    <source>
        <dbReference type="SAM" id="Coils"/>
    </source>
</evidence>
<evidence type="ECO:0000256" key="4">
    <source>
        <dbReference type="ARBA" id="ARBA00023242"/>
    </source>
</evidence>
<comment type="similarity">
    <text evidence="2">Belongs to the NUP186/NUP192/NUP205 family.</text>
</comment>
<evidence type="ECO:0000313" key="7">
    <source>
        <dbReference type="Proteomes" id="UP000000305"/>
    </source>
</evidence>
<evidence type="ECO:0000256" key="1">
    <source>
        <dbReference type="ARBA" id="ARBA00004123"/>
    </source>
</evidence>
<evidence type="ECO:0008006" key="8">
    <source>
        <dbReference type="Google" id="ProtNLM"/>
    </source>
</evidence>
<comment type="subcellular location">
    <subcellularLocation>
        <location evidence="1">Nucleus</location>
    </subcellularLocation>
</comment>
<evidence type="ECO:0000256" key="3">
    <source>
        <dbReference type="ARBA" id="ARBA00022448"/>
    </source>
</evidence>
<dbReference type="Pfam" id="PF11894">
    <property type="entry name" value="Nup192"/>
    <property type="match status" value="1"/>
</dbReference>
<reference evidence="6 7" key="1">
    <citation type="journal article" date="2011" name="Science">
        <title>The ecoresponsive genome of Daphnia pulex.</title>
        <authorList>
            <person name="Colbourne J.K."/>
            <person name="Pfrender M.E."/>
            <person name="Gilbert D."/>
            <person name="Thomas W.K."/>
            <person name="Tucker A."/>
            <person name="Oakley T.H."/>
            <person name="Tokishita S."/>
            <person name="Aerts A."/>
            <person name="Arnold G.J."/>
            <person name="Basu M.K."/>
            <person name="Bauer D.J."/>
            <person name="Caceres C.E."/>
            <person name="Carmel L."/>
            <person name="Casola C."/>
            <person name="Choi J.H."/>
            <person name="Detter J.C."/>
            <person name="Dong Q."/>
            <person name="Dusheyko S."/>
            <person name="Eads B.D."/>
            <person name="Frohlich T."/>
            <person name="Geiler-Samerotte K.A."/>
            <person name="Gerlach D."/>
            <person name="Hatcher P."/>
            <person name="Jogdeo S."/>
            <person name="Krijgsveld J."/>
            <person name="Kriventseva E.V."/>
            <person name="Kultz D."/>
            <person name="Laforsch C."/>
            <person name="Lindquist E."/>
            <person name="Lopez J."/>
            <person name="Manak J.R."/>
            <person name="Muller J."/>
            <person name="Pangilinan J."/>
            <person name="Patwardhan R.P."/>
            <person name="Pitluck S."/>
            <person name="Pritham E.J."/>
            <person name="Rechtsteiner A."/>
            <person name="Rho M."/>
            <person name="Rogozin I.B."/>
            <person name="Sakarya O."/>
            <person name="Salamov A."/>
            <person name="Schaack S."/>
            <person name="Shapiro H."/>
            <person name="Shiga Y."/>
            <person name="Skalitzky C."/>
            <person name="Smith Z."/>
            <person name="Souvorov A."/>
            <person name="Sung W."/>
            <person name="Tang Z."/>
            <person name="Tsuchiya D."/>
            <person name="Tu H."/>
            <person name="Vos H."/>
            <person name="Wang M."/>
            <person name="Wolf Y.I."/>
            <person name="Yamagata H."/>
            <person name="Yamada T."/>
            <person name="Ye Y."/>
            <person name="Shaw J.R."/>
            <person name="Andrews J."/>
            <person name="Crease T.J."/>
            <person name="Tang H."/>
            <person name="Lucas S.M."/>
            <person name="Robertson H.M."/>
            <person name="Bork P."/>
            <person name="Koonin E.V."/>
            <person name="Zdobnov E.M."/>
            <person name="Grigoriev I.V."/>
            <person name="Lynch M."/>
            <person name="Boore J.L."/>
        </authorList>
    </citation>
    <scope>NUCLEOTIDE SEQUENCE [LARGE SCALE GENOMIC DNA]</scope>
</reference>
<protein>
    <recommendedName>
        <fullName evidence="8">Nuclear pore complex protein Nup205</fullName>
    </recommendedName>
</protein>
<dbReference type="KEGG" id="dpx:DAPPUDRAFT_302914"/>
<dbReference type="GO" id="GO:0044611">
    <property type="term" value="C:nuclear pore inner ring"/>
    <property type="evidence" value="ECO:0000318"/>
    <property type="project" value="GO_Central"/>
</dbReference>
<feature type="coiled-coil region" evidence="5">
    <location>
        <begin position="17"/>
        <end position="44"/>
    </location>
</feature>
<keyword evidence="7" id="KW-1185">Reference proteome</keyword>
<dbReference type="EMBL" id="GL732712">
    <property type="protein sequence ID" value="EFX66194.1"/>
    <property type="molecule type" value="Genomic_DNA"/>
</dbReference>
<gene>
    <name evidence="6" type="ORF">DAPPUDRAFT_302914</name>
</gene>
<dbReference type="OrthoDB" id="2019644at2759"/>
<keyword evidence="4" id="KW-0539">Nucleus</keyword>
<dbReference type="HOGENOM" id="CLU_001929_0_0_1"/>
<dbReference type="InParanoid" id="E9HPX4"/>
<accession>E9HPX4</accession>
<evidence type="ECO:0000313" key="6">
    <source>
        <dbReference type="EMBL" id="EFX66194.1"/>
    </source>
</evidence>
<dbReference type="STRING" id="6669.E9HPX4"/>
<proteinExistence type="inferred from homology"/>
<dbReference type="PANTHER" id="PTHR31344">
    <property type="entry name" value="NUCLEAR PORE COMPLEX PROTEIN NUP205"/>
    <property type="match status" value="1"/>
</dbReference>
<dbReference type="GO" id="GO:0017056">
    <property type="term" value="F:structural constituent of nuclear pore"/>
    <property type="evidence" value="ECO:0000318"/>
    <property type="project" value="GO_Central"/>
</dbReference>
<name>E9HPX4_DAPPU</name>
<dbReference type="PANTHER" id="PTHR31344:SF0">
    <property type="entry name" value="NUCLEAR PORE COMPLEX PROTEIN NUP205"/>
    <property type="match status" value="1"/>
</dbReference>
<dbReference type="FunCoup" id="E9HPX4">
    <property type="interactions" value="1817"/>
</dbReference>
<organism evidence="6 7">
    <name type="scientific">Daphnia pulex</name>
    <name type="common">Water flea</name>
    <dbReference type="NCBI Taxonomy" id="6669"/>
    <lineage>
        <taxon>Eukaryota</taxon>
        <taxon>Metazoa</taxon>
        <taxon>Ecdysozoa</taxon>
        <taxon>Arthropoda</taxon>
        <taxon>Crustacea</taxon>
        <taxon>Branchiopoda</taxon>
        <taxon>Diplostraca</taxon>
        <taxon>Cladocera</taxon>
        <taxon>Anomopoda</taxon>
        <taxon>Daphniidae</taxon>
        <taxon>Daphnia</taxon>
    </lineage>
</organism>
<evidence type="ECO:0000256" key="2">
    <source>
        <dbReference type="ARBA" id="ARBA00005892"/>
    </source>
</evidence>
<sequence length="1876" mass="209502">MWTKSKDLHSLVEDTINNQQCNSLDNLEKALKNHRSDFSALLKQPAKNLDDRNLLLKSVKEPVLFPGRKTTASLEQSFVDETLIISDMFNLNENVAVELLHTAEQQMHYYPELTRGLISVLLYYDARRAIVNSLKILIQARKGISWAVDTSEQVVDLITEYTVKLVKKGLVDQIIALLSQLNLEKEINLLHENRALGGPKHRRQVQDFFTEIRQSLADIVFCLAAQNGLCRDDTLLLVNYLSSVEQVDNVNVTLFMALLYAVDISAIVRTEESEDVVRLLPITSESAFVATIQKRLTEPLPWKNIGLQASVQLAWAVTLATFRSLSSGLCAPIQMQVDEDEAILDLALEGKALNFLSHLLQTKNHIFKEEFYLRRLHSLVTDLIVQMPLKIKDLRNKADEVARNIFVYQQEGLEPPSNLPLDFQWLLNFIAVLYGEDPLELELCLEFWSSDMANAGVNYRVSQRQMALYKFIRLAGDLLPPSLYISYASMLCGLANGKRAAHQAFTLLKQNSNGGQSNLISWEHFFSSLHRYFNSLRQESLPVPDTIYRHKPLTKGITPQEVQGLQVVLKLMRIVLQHDPVARISLAENPTWIPLVVMIGLLGCAVPLSLKGEIMEVLAAFAKSPDIAYTLWNSIEIAQILSTTSIVSTNVKGLHTELEDVESRAEEYPLTRAFLKLLDVMTDISIPTNLGTGHRTPGFDPYLFYVKDSVFLKFSGRAYRSETEKWQIGNACVKLFLKLLSNYEPSVDDFQDSYIELPSGGNAIRCKPPGYHLLVQCLHDSNFLRLLLHVVDEGCRVLDLYTPTPGIEELETLTLNVLLLLKRVLQLQEEFLELIRRLGSALRVVTLDSLLLGINSRTGKPDHLVNIGKLVTLNQHLPQHALVALHIIRRVAAIPSTQNQLLALYTKSSALTTAIRHGFVEALEMEDPHDSSSVLADQDGETPHAGQGCRLVVLHLLSEGVNLPHPSFAHFLLGFSIQAPLSKTVLQQPGIHDQPRTCLHALLGILEKNILVDGHSAGANLRAIELAYKLLYQLCSHPNLSDVMLRFLRSSNFLGRQVAALPFAPERSEFSQLSQMSWLLKTVAVEVKIASDKGLQSHVSRLASLFLYEVDETTESVTMGDITDRSLLSGTSFLGTQDQLVMRSRPKIAVLLDAVNLKASELTAPTMEFFDPGAIEALVKQCEIISEEDVQLTKIALLQNRLRSELANLTNVALGQRQLIVQEVQNILSFVVQRNNIRLELSARRFYLEGWRQVLECLLATGSLNDLSYTHRWNILTQITQDIFSKCLAVDNTLPDLVHYLSGVMVILLAGLRACALEGVGESGASSGPTKVPSDYVRCLDGTILRTPNVRSIATARGSSTSSATVNVIQRQLVDWILRASGSAHRVRTNLYSALLNSLRISNHTAEFYKLTDASLLQTLVRDCSSGHDVQRMLALSLLDQLAAADNQGPIASFLSSQGYLKHMVNSLLQLDAGLVAALEMQPNMDGLRTLYVYESQMGLLTRLASSQKGALVLLESGIFQRLSEMSVFSQRPEVTGTTMENTPFIPDIAHRFHQILFPALQLSNTMLTALGSRHRTGSSEVIHFLLSHSDTVSAILRNRNLAPVSSQLEETALLTAVISRAAGWNVVCEESPAAMEVRGQLSRLEQVTLNLLPIYITGENTLSEFGLVSSKVCLQVAVNILKLARSLTTQNRAIFAPSFERPNKSCLSLGILTKTLLSSSALLINAQEKSEICRRRLDSIQDLTTQQLAELLSPDTDEKLPAQVRRMIGAKTLEQELKNWDELLELCSLVLESTTWLLWHHMEHFFQHKRSLALGGSTSILSQEDYGRLKKEAPNHLNTVLFKKMNECEQVYLHKKGRHGFVQALLRRVKRLLSV</sequence>
<dbReference type="OMA" id="WSQMFAE"/>
<dbReference type="eggNOG" id="KOG1835">
    <property type="taxonomic scope" value="Eukaryota"/>
</dbReference>
<dbReference type="PhylomeDB" id="E9HPX4"/>
<keyword evidence="3" id="KW-0813">Transport</keyword>
<dbReference type="InterPro" id="IPR021827">
    <property type="entry name" value="Nup186/Nup192/Nup205"/>
</dbReference>